<dbReference type="Proteomes" id="UP000573499">
    <property type="component" value="Unassembled WGS sequence"/>
</dbReference>
<protein>
    <submittedName>
        <fullName evidence="1">DUF1415 domain-containing protein</fullName>
    </submittedName>
</protein>
<accession>A0A7W2F872</accession>
<proteinExistence type="predicted"/>
<keyword evidence="2" id="KW-1185">Reference proteome</keyword>
<organism evidence="1 2">
    <name type="scientific">Rugamonas apoptosis</name>
    <dbReference type="NCBI Taxonomy" id="2758570"/>
    <lineage>
        <taxon>Bacteria</taxon>
        <taxon>Pseudomonadati</taxon>
        <taxon>Pseudomonadota</taxon>
        <taxon>Betaproteobacteria</taxon>
        <taxon>Burkholderiales</taxon>
        <taxon>Oxalobacteraceae</taxon>
        <taxon>Telluria group</taxon>
        <taxon>Rugamonas</taxon>
    </lineage>
</organism>
<reference evidence="1 2" key="1">
    <citation type="submission" date="2020-07" db="EMBL/GenBank/DDBJ databases">
        <title>Novel species isolated from subtropical streams in China.</title>
        <authorList>
            <person name="Lu H."/>
        </authorList>
    </citation>
    <scope>NUCLEOTIDE SEQUENCE [LARGE SCALE GENOMIC DNA]</scope>
    <source>
        <strain evidence="1 2">LX47W</strain>
    </source>
</reference>
<sequence>MNTTTDDHAGIIAATEQWLEKAVIGLNLCPFAKAVHVKKQVRYVVCDADTPEALLSTLMDELQYLSDADPEAVDTTLLIHPNVLTDFQDYNEFLDVADAALEDMDLAGELQVASFHPQYQFADTAPDDISNYTNRSPYPTLHLLREESVERAVDAFPEASDIFEKNIATLEALGHEGWDKLGLKVK</sequence>
<dbReference type="EMBL" id="JACEZU010000003">
    <property type="protein sequence ID" value="MBA5686920.1"/>
    <property type="molecule type" value="Genomic_DNA"/>
</dbReference>
<evidence type="ECO:0000313" key="1">
    <source>
        <dbReference type="EMBL" id="MBA5686920.1"/>
    </source>
</evidence>
<dbReference type="RefSeq" id="WP_182152763.1">
    <property type="nucleotide sequence ID" value="NZ_JACEZU010000003.1"/>
</dbReference>
<name>A0A7W2F872_9BURK</name>
<comment type="caution">
    <text evidence="1">The sequence shown here is derived from an EMBL/GenBank/DDBJ whole genome shotgun (WGS) entry which is preliminary data.</text>
</comment>
<dbReference type="InterPro" id="IPR009858">
    <property type="entry name" value="DUF1415"/>
</dbReference>
<dbReference type="AlphaFoldDB" id="A0A7W2F872"/>
<gene>
    <name evidence="1" type="ORF">H3H39_07600</name>
</gene>
<dbReference type="Pfam" id="PF07209">
    <property type="entry name" value="DUF1415"/>
    <property type="match status" value="1"/>
</dbReference>
<evidence type="ECO:0000313" key="2">
    <source>
        <dbReference type="Proteomes" id="UP000573499"/>
    </source>
</evidence>